<accession>A0A5J9V8H6</accession>
<feature type="compositionally biased region" description="Gly residues" evidence="1">
    <location>
        <begin position="92"/>
        <end position="101"/>
    </location>
</feature>
<protein>
    <recommendedName>
        <fullName evidence="5">Knottin scorpion toxin-like domain-containing protein</fullName>
    </recommendedName>
</protein>
<feature type="region of interest" description="Disordered" evidence="1">
    <location>
        <begin position="82"/>
        <end position="101"/>
    </location>
</feature>
<evidence type="ECO:0000313" key="4">
    <source>
        <dbReference type="Proteomes" id="UP000324897"/>
    </source>
</evidence>
<evidence type="ECO:0008006" key="5">
    <source>
        <dbReference type="Google" id="ProtNLM"/>
    </source>
</evidence>
<sequence length="101" mass="10756">MRNCHRAALLLAGALLVLSGTVCTATAANVVYRPEYMICNKILFRGTCNNIICDNNCFSRVRGTGRCNRVGCQCTYMCKPPPPPGQSPQAGGPIGWVAGGH</sequence>
<evidence type="ECO:0000256" key="1">
    <source>
        <dbReference type="SAM" id="MobiDB-lite"/>
    </source>
</evidence>
<reference evidence="3 4" key="1">
    <citation type="journal article" date="2019" name="Sci. Rep.">
        <title>A high-quality genome of Eragrostis curvula grass provides insights into Poaceae evolution and supports new strategies to enhance forage quality.</title>
        <authorList>
            <person name="Carballo J."/>
            <person name="Santos B.A.C.M."/>
            <person name="Zappacosta D."/>
            <person name="Garbus I."/>
            <person name="Selva J.P."/>
            <person name="Gallo C.A."/>
            <person name="Diaz A."/>
            <person name="Albertini E."/>
            <person name="Caccamo M."/>
            <person name="Echenique V."/>
        </authorList>
    </citation>
    <scope>NUCLEOTIDE SEQUENCE [LARGE SCALE GENOMIC DNA]</scope>
    <source>
        <strain evidence="4">cv. Victoria</strain>
        <tissue evidence="3">Leaf</tissue>
    </source>
</reference>
<dbReference type="Proteomes" id="UP000324897">
    <property type="component" value="Chromosome 1"/>
</dbReference>
<proteinExistence type="predicted"/>
<keyword evidence="4" id="KW-1185">Reference proteome</keyword>
<name>A0A5J9V8H6_9POAL</name>
<evidence type="ECO:0000256" key="2">
    <source>
        <dbReference type="SAM" id="SignalP"/>
    </source>
</evidence>
<feature type="signal peptide" evidence="2">
    <location>
        <begin position="1"/>
        <end position="19"/>
    </location>
</feature>
<dbReference type="EMBL" id="RWGY01000011">
    <property type="protein sequence ID" value="TVU32552.1"/>
    <property type="molecule type" value="Genomic_DNA"/>
</dbReference>
<dbReference type="Gramene" id="TVU32552">
    <property type="protein sequence ID" value="TVU32552"/>
    <property type="gene ID" value="EJB05_24283"/>
</dbReference>
<dbReference type="AlphaFoldDB" id="A0A5J9V8H6"/>
<feature type="chain" id="PRO_5023925078" description="Knottin scorpion toxin-like domain-containing protein" evidence="2">
    <location>
        <begin position="20"/>
        <end position="101"/>
    </location>
</feature>
<organism evidence="3 4">
    <name type="scientific">Eragrostis curvula</name>
    <name type="common">weeping love grass</name>
    <dbReference type="NCBI Taxonomy" id="38414"/>
    <lineage>
        <taxon>Eukaryota</taxon>
        <taxon>Viridiplantae</taxon>
        <taxon>Streptophyta</taxon>
        <taxon>Embryophyta</taxon>
        <taxon>Tracheophyta</taxon>
        <taxon>Spermatophyta</taxon>
        <taxon>Magnoliopsida</taxon>
        <taxon>Liliopsida</taxon>
        <taxon>Poales</taxon>
        <taxon>Poaceae</taxon>
        <taxon>PACMAD clade</taxon>
        <taxon>Chloridoideae</taxon>
        <taxon>Eragrostideae</taxon>
        <taxon>Eragrostidinae</taxon>
        <taxon>Eragrostis</taxon>
    </lineage>
</organism>
<gene>
    <name evidence="3" type="ORF">EJB05_24283</name>
</gene>
<comment type="caution">
    <text evidence="3">The sequence shown here is derived from an EMBL/GenBank/DDBJ whole genome shotgun (WGS) entry which is preliminary data.</text>
</comment>
<keyword evidence="2" id="KW-0732">Signal</keyword>
<evidence type="ECO:0000313" key="3">
    <source>
        <dbReference type="EMBL" id="TVU32552.1"/>
    </source>
</evidence>